<name>C5CE01_KOSOT</name>
<evidence type="ECO:0000313" key="1">
    <source>
        <dbReference type="EMBL" id="ACR80103.1"/>
    </source>
</evidence>
<dbReference type="OrthoDB" id="44413at2"/>
<dbReference type="STRING" id="521045.Kole_1410"/>
<gene>
    <name evidence="1" type="ordered locus">Kole_1410</name>
</gene>
<dbReference type="EMBL" id="CP001634">
    <property type="protein sequence ID" value="ACR80103.1"/>
    <property type="molecule type" value="Genomic_DNA"/>
</dbReference>
<protein>
    <recommendedName>
        <fullName evidence="3">Outer membrane lipoprotein carrier protein LolA</fullName>
    </recommendedName>
</protein>
<dbReference type="KEGG" id="kol:Kole_1410"/>
<dbReference type="RefSeq" id="WP_015868750.1">
    <property type="nucleotide sequence ID" value="NC_012785.1"/>
</dbReference>
<organism evidence="1 2">
    <name type="scientific">Kosmotoga olearia (strain ATCC BAA-1733 / DSM 21960 / TBF 19.5.1)</name>
    <dbReference type="NCBI Taxonomy" id="521045"/>
    <lineage>
        <taxon>Bacteria</taxon>
        <taxon>Thermotogati</taxon>
        <taxon>Thermotogota</taxon>
        <taxon>Thermotogae</taxon>
        <taxon>Kosmotogales</taxon>
        <taxon>Kosmotogaceae</taxon>
        <taxon>Kosmotoga</taxon>
    </lineage>
</organism>
<dbReference type="AlphaFoldDB" id="C5CE01"/>
<evidence type="ECO:0008006" key="3">
    <source>
        <dbReference type="Google" id="ProtNLM"/>
    </source>
</evidence>
<sequence length="236" mass="27446">MRKAFIFLVFFVFATLVSVFSVESEPITLLISELNRTRSFSTDVSVNFHIFDEKAATPSYFDFSFAFKFETNENSDWLISVTGPEELAGIEFVYLEKEEILFSVIDGNPWKQYRTKDDLYVLGGFLSTFFKGLLDERNFSWVKEKKEDLYLYKLEPNEAKLRFLGLIGGGGYIPNIMSLELALEGKEGRFPIPLYLKISDRLKRESITITFKTFDFETHTGIFENLRKIYYQSFGD</sequence>
<reference evidence="1 2" key="2">
    <citation type="journal article" date="2011" name="J. Bacteriol.">
        <title>Genome Sequence of Kosmotoga olearia Strain TBF 19.5.1, a Thermophilic Bacterium with a Wide Growth Temperature Range, Isolated from the Troll B Oil Platform in the North Sea.</title>
        <authorList>
            <person name="Swithers K.S."/>
            <person name="Dipippo J.L."/>
            <person name="Bruce D.C."/>
            <person name="Detter C."/>
            <person name="Tapia R."/>
            <person name="Han S."/>
            <person name="Goodwin L.A."/>
            <person name="Han J."/>
            <person name="Woyke T."/>
            <person name="Pitluck S."/>
            <person name="Pennacchio L."/>
            <person name="Nolan M."/>
            <person name="Mikhailova N."/>
            <person name="Land M.L."/>
            <person name="Nesbo C.L."/>
            <person name="Gogarten J.P."/>
            <person name="Noll K.M."/>
        </authorList>
    </citation>
    <scope>NUCLEOTIDE SEQUENCE [LARGE SCALE GENOMIC DNA]</scope>
    <source>
        <strain evidence="2">ATCC BAA-1733 / DSM 21960 / TBF 19.5.1</strain>
    </source>
</reference>
<reference evidence="1 2" key="1">
    <citation type="submission" date="2009-06" db="EMBL/GenBank/DDBJ databases">
        <title>Complete sequence of Thermotogales bacterium TBF 19.5.1.</title>
        <authorList>
            <consortium name="US DOE Joint Genome Institute"/>
            <person name="Lucas S."/>
            <person name="Copeland A."/>
            <person name="Lapidus A."/>
            <person name="Glavina del Rio T."/>
            <person name="Tice H."/>
            <person name="Bruce D."/>
            <person name="Goodwin L."/>
            <person name="Pitluck S."/>
            <person name="Chertkov O."/>
            <person name="Brettin T."/>
            <person name="Detter J.C."/>
            <person name="Han C."/>
            <person name="Schmutz J."/>
            <person name="Larimer F."/>
            <person name="Land M."/>
            <person name="Hauser L."/>
            <person name="Kyrpides N."/>
            <person name="Ovchinnikova G."/>
            <person name="Noll K."/>
        </authorList>
    </citation>
    <scope>NUCLEOTIDE SEQUENCE [LARGE SCALE GENOMIC DNA]</scope>
    <source>
        <strain evidence="2">ATCC BAA-1733 / DSM 21960 / TBF 19.5.1</strain>
    </source>
</reference>
<dbReference type="eggNOG" id="ENOG503425M">
    <property type="taxonomic scope" value="Bacteria"/>
</dbReference>
<accession>C5CE01</accession>
<dbReference type="HOGENOM" id="CLU_1164771_0_0_0"/>
<dbReference type="Proteomes" id="UP000002382">
    <property type="component" value="Chromosome"/>
</dbReference>
<keyword evidence="2" id="KW-1185">Reference proteome</keyword>
<evidence type="ECO:0000313" key="2">
    <source>
        <dbReference type="Proteomes" id="UP000002382"/>
    </source>
</evidence>
<proteinExistence type="predicted"/>